<protein>
    <submittedName>
        <fullName evidence="2">Uncharacterized protein</fullName>
    </submittedName>
</protein>
<sequence length="202" mass="23266">MEKAITVVKNEKQNTVFYQCPFCFKKFLKSKQQLGGHIAKAHKDAPKKNKKRKFSLQEKILNKIGAVVVTIVSLLLLAIFLVYNFLTMGYGIKQYYFVDEKSECKELQLFIMGTSHTMIAQLVIQLCLLINLIVQKLKKNQQNTRWSILMFGGGYQNKNNYQSQENLLNNNDSYFNLNSSLSKNPKSNVEMSTLQGKSNLMY</sequence>
<dbReference type="AlphaFoldDB" id="A0A0V0R3A4"/>
<gene>
    <name evidence="2" type="ORF">PPERSA_08183</name>
</gene>
<keyword evidence="1" id="KW-1133">Transmembrane helix</keyword>
<accession>A0A0V0R3A4</accession>
<keyword evidence="1" id="KW-0472">Membrane</keyword>
<reference evidence="2 3" key="1">
    <citation type="journal article" date="2015" name="Sci. Rep.">
        <title>Genome of the facultative scuticociliatosis pathogen Pseudocohnilembus persalinus provides insight into its virulence through horizontal gene transfer.</title>
        <authorList>
            <person name="Xiong J."/>
            <person name="Wang G."/>
            <person name="Cheng J."/>
            <person name="Tian M."/>
            <person name="Pan X."/>
            <person name="Warren A."/>
            <person name="Jiang C."/>
            <person name="Yuan D."/>
            <person name="Miao W."/>
        </authorList>
    </citation>
    <scope>NUCLEOTIDE SEQUENCE [LARGE SCALE GENOMIC DNA]</scope>
    <source>
        <strain evidence="2">36N120E</strain>
    </source>
</reference>
<evidence type="ECO:0000313" key="3">
    <source>
        <dbReference type="Proteomes" id="UP000054937"/>
    </source>
</evidence>
<dbReference type="InParanoid" id="A0A0V0R3A4"/>
<evidence type="ECO:0000313" key="2">
    <source>
        <dbReference type="EMBL" id="KRX08980.1"/>
    </source>
</evidence>
<feature type="transmembrane region" description="Helical" evidence="1">
    <location>
        <begin position="60"/>
        <end position="87"/>
    </location>
</feature>
<keyword evidence="3" id="KW-1185">Reference proteome</keyword>
<organism evidence="2 3">
    <name type="scientific">Pseudocohnilembus persalinus</name>
    <name type="common">Ciliate</name>
    <dbReference type="NCBI Taxonomy" id="266149"/>
    <lineage>
        <taxon>Eukaryota</taxon>
        <taxon>Sar</taxon>
        <taxon>Alveolata</taxon>
        <taxon>Ciliophora</taxon>
        <taxon>Intramacronucleata</taxon>
        <taxon>Oligohymenophorea</taxon>
        <taxon>Scuticociliatia</taxon>
        <taxon>Philasterida</taxon>
        <taxon>Pseudocohnilembidae</taxon>
        <taxon>Pseudocohnilembus</taxon>
    </lineage>
</organism>
<proteinExistence type="predicted"/>
<comment type="caution">
    <text evidence="2">The sequence shown here is derived from an EMBL/GenBank/DDBJ whole genome shotgun (WGS) entry which is preliminary data.</text>
</comment>
<dbReference type="EMBL" id="LDAU01000056">
    <property type="protein sequence ID" value="KRX08980.1"/>
    <property type="molecule type" value="Genomic_DNA"/>
</dbReference>
<evidence type="ECO:0000256" key="1">
    <source>
        <dbReference type="SAM" id="Phobius"/>
    </source>
</evidence>
<feature type="transmembrane region" description="Helical" evidence="1">
    <location>
        <begin position="107"/>
        <end position="134"/>
    </location>
</feature>
<keyword evidence="1" id="KW-0812">Transmembrane</keyword>
<name>A0A0V0R3A4_PSEPJ</name>
<dbReference type="Proteomes" id="UP000054937">
    <property type="component" value="Unassembled WGS sequence"/>
</dbReference>